<feature type="compositionally biased region" description="Acidic residues" evidence="1">
    <location>
        <begin position="48"/>
        <end position="72"/>
    </location>
</feature>
<feature type="region of interest" description="Disordered" evidence="1">
    <location>
        <begin position="34"/>
        <end position="81"/>
    </location>
</feature>
<reference evidence="2 3" key="1">
    <citation type="submission" date="2024-09" db="EMBL/GenBank/DDBJ databases">
        <authorList>
            <person name="Sun Q."/>
            <person name="Mori K."/>
        </authorList>
    </citation>
    <scope>NUCLEOTIDE SEQUENCE [LARGE SCALE GENOMIC DNA]</scope>
    <source>
        <strain evidence="2 3">JCM 12763</strain>
    </source>
</reference>
<name>A0ABV5V0L3_9MICO</name>
<dbReference type="Proteomes" id="UP001589613">
    <property type="component" value="Unassembled WGS sequence"/>
</dbReference>
<protein>
    <submittedName>
        <fullName evidence="2">DUF3073 domain-containing protein</fullName>
    </submittedName>
</protein>
<organism evidence="2 3">
    <name type="scientific">Ornithinimicrobium kibberense</name>
    <dbReference type="NCBI Taxonomy" id="282060"/>
    <lineage>
        <taxon>Bacteria</taxon>
        <taxon>Bacillati</taxon>
        <taxon>Actinomycetota</taxon>
        <taxon>Actinomycetes</taxon>
        <taxon>Micrococcales</taxon>
        <taxon>Ornithinimicrobiaceae</taxon>
        <taxon>Ornithinimicrobium</taxon>
    </lineage>
</organism>
<sequence length="81" mass="9069">MGRGRAKAKQIKVARKLKYSAPSTDLTALERELRSARGEFPDDSDHVDAEEEDDEDPYAAYVDDTDDDEDDAWAPGDPDPR</sequence>
<gene>
    <name evidence="2" type="ORF">ACFFN0_04615</name>
</gene>
<proteinExistence type="predicted"/>
<keyword evidence="3" id="KW-1185">Reference proteome</keyword>
<dbReference type="EMBL" id="JBHMAX010000010">
    <property type="protein sequence ID" value="MFB9731324.1"/>
    <property type="molecule type" value="Genomic_DNA"/>
</dbReference>
<accession>A0ABV5V0L3</accession>
<evidence type="ECO:0000256" key="1">
    <source>
        <dbReference type="SAM" id="MobiDB-lite"/>
    </source>
</evidence>
<evidence type="ECO:0000313" key="3">
    <source>
        <dbReference type="Proteomes" id="UP001589613"/>
    </source>
</evidence>
<comment type="caution">
    <text evidence="2">The sequence shown here is derived from an EMBL/GenBank/DDBJ whole genome shotgun (WGS) entry which is preliminary data.</text>
</comment>
<dbReference type="Pfam" id="PF11273">
    <property type="entry name" value="DUF3073"/>
    <property type="match status" value="1"/>
</dbReference>
<evidence type="ECO:0000313" key="2">
    <source>
        <dbReference type="EMBL" id="MFB9731324.1"/>
    </source>
</evidence>
<dbReference type="InterPro" id="IPR021426">
    <property type="entry name" value="DUF3073"/>
</dbReference>
<dbReference type="RefSeq" id="WP_075956739.1">
    <property type="nucleotide sequence ID" value="NZ_JBHMAX010000010.1"/>
</dbReference>
<feature type="compositionally biased region" description="Basic and acidic residues" evidence="1">
    <location>
        <begin position="34"/>
        <end position="47"/>
    </location>
</feature>